<sequence>MKFDVILLQGANKKAALRNYTITRLKSKPKALTKSHSSRSNPYILGESSKSLHSKGIFSNDKKTTYTQMKSIRWSLIAGRLPGKSETDVRIYWNTDLRNNVQSEPEPQAMTKANIIKPQKLKSLCWLGGKGIPFFNVVSQYGFDLCKPYWSTTPLSPSEFNELESMWWERSLQAMFDNNTVINLPILMKLKAC</sequence>
<dbReference type="AlphaFoldDB" id="A0A835J6S2"/>
<evidence type="ECO:0000313" key="2">
    <source>
        <dbReference type="Proteomes" id="UP000657918"/>
    </source>
</evidence>
<evidence type="ECO:0000313" key="1">
    <source>
        <dbReference type="EMBL" id="KAF9664051.1"/>
    </source>
</evidence>
<dbReference type="OrthoDB" id="2143914at2759"/>
<dbReference type="CDD" id="cd00167">
    <property type="entry name" value="SANT"/>
    <property type="match status" value="1"/>
</dbReference>
<keyword evidence="2" id="KW-1185">Reference proteome</keyword>
<accession>A0A835J6S2</accession>
<name>A0A835J6S2_9ROSI</name>
<dbReference type="SUPFAM" id="SSF46689">
    <property type="entry name" value="Homeodomain-like"/>
    <property type="match status" value="1"/>
</dbReference>
<comment type="caution">
    <text evidence="1">The sequence shown here is derived from an EMBL/GenBank/DDBJ whole genome shotgun (WGS) entry which is preliminary data.</text>
</comment>
<dbReference type="InterPro" id="IPR009057">
    <property type="entry name" value="Homeodomain-like_sf"/>
</dbReference>
<dbReference type="EMBL" id="JADGMS010000017">
    <property type="protein sequence ID" value="KAF9664051.1"/>
    <property type="molecule type" value="Genomic_DNA"/>
</dbReference>
<proteinExistence type="predicted"/>
<gene>
    <name evidence="1" type="ORF">SADUNF_Sadunf17G0115900</name>
</gene>
<dbReference type="InterPro" id="IPR001005">
    <property type="entry name" value="SANT/Myb"/>
</dbReference>
<protein>
    <submittedName>
        <fullName evidence="1">Uncharacterized protein</fullName>
    </submittedName>
</protein>
<dbReference type="Proteomes" id="UP000657918">
    <property type="component" value="Unassembled WGS sequence"/>
</dbReference>
<dbReference type="Gene3D" id="1.10.10.60">
    <property type="entry name" value="Homeodomain-like"/>
    <property type="match status" value="1"/>
</dbReference>
<organism evidence="1 2">
    <name type="scientific">Salix dunnii</name>
    <dbReference type="NCBI Taxonomy" id="1413687"/>
    <lineage>
        <taxon>Eukaryota</taxon>
        <taxon>Viridiplantae</taxon>
        <taxon>Streptophyta</taxon>
        <taxon>Embryophyta</taxon>
        <taxon>Tracheophyta</taxon>
        <taxon>Spermatophyta</taxon>
        <taxon>Magnoliopsida</taxon>
        <taxon>eudicotyledons</taxon>
        <taxon>Gunneridae</taxon>
        <taxon>Pentapetalae</taxon>
        <taxon>rosids</taxon>
        <taxon>fabids</taxon>
        <taxon>Malpighiales</taxon>
        <taxon>Salicaceae</taxon>
        <taxon>Saliceae</taxon>
        <taxon>Salix</taxon>
    </lineage>
</organism>
<reference evidence="1 2" key="1">
    <citation type="submission" date="2020-10" db="EMBL/GenBank/DDBJ databases">
        <title>Plant Genome Project.</title>
        <authorList>
            <person name="Zhang R.-G."/>
        </authorList>
    </citation>
    <scope>NUCLEOTIDE SEQUENCE [LARGE SCALE GENOMIC DNA]</scope>
    <source>
        <strain evidence="1">FAFU-HL-1</strain>
        <tissue evidence="1">Leaf</tissue>
    </source>
</reference>